<name>A0A0F7SSY6_PHARH</name>
<dbReference type="EMBL" id="LN483166">
    <property type="protein sequence ID" value="CED84576.1"/>
    <property type="molecule type" value="Genomic_DNA"/>
</dbReference>
<protein>
    <submittedName>
        <fullName evidence="1">Uncharacterized protein</fullName>
    </submittedName>
</protein>
<sequence>MRVLESKTINEEGVTWGGASRKTLAIFSFLDPGHGRNVRAATVLQQHQRSQACVISDDAPGD</sequence>
<evidence type="ECO:0000313" key="1">
    <source>
        <dbReference type="EMBL" id="CED84576.1"/>
    </source>
</evidence>
<organism evidence="1">
    <name type="scientific">Phaffia rhodozyma</name>
    <name type="common">Yeast</name>
    <name type="synonym">Xanthophyllomyces dendrorhous</name>
    <dbReference type="NCBI Taxonomy" id="264483"/>
    <lineage>
        <taxon>Eukaryota</taxon>
        <taxon>Fungi</taxon>
        <taxon>Dikarya</taxon>
        <taxon>Basidiomycota</taxon>
        <taxon>Agaricomycotina</taxon>
        <taxon>Tremellomycetes</taxon>
        <taxon>Cystofilobasidiales</taxon>
        <taxon>Mrakiaceae</taxon>
        <taxon>Phaffia</taxon>
    </lineage>
</organism>
<accession>A0A0F7SSY6</accession>
<proteinExistence type="predicted"/>
<dbReference type="AlphaFoldDB" id="A0A0F7SSY6"/>
<reference evidence="1" key="1">
    <citation type="submission" date="2014-08" db="EMBL/GenBank/DDBJ databases">
        <authorList>
            <person name="Sharma Rahul"/>
            <person name="Thines Marco"/>
        </authorList>
    </citation>
    <scope>NUCLEOTIDE SEQUENCE</scope>
</reference>